<dbReference type="Gene3D" id="1.10.10.10">
    <property type="entry name" value="Winged helix-like DNA-binding domain superfamily/Winged helix DNA-binding domain"/>
    <property type="match status" value="1"/>
</dbReference>
<evidence type="ECO:0000259" key="2">
    <source>
        <dbReference type="Pfam" id="PF01637"/>
    </source>
</evidence>
<dbReference type="CDD" id="cd00882">
    <property type="entry name" value="Ras_like_GTPase"/>
    <property type="match status" value="1"/>
</dbReference>
<evidence type="ECO:0000313" key="5">
    <source>
        <dbReference type="Proteomes" id="UP000051223"/>
    </source>
</evidence>
<dbReference type="InterPro" id="IPR011579">
    <property type="entry name" value="ATPase_dom"/>
</dbReference>
<dbReference type="GO" id="GO:0005524">
    <property type="term" value="F:ATP binding"/>
    <property type="evidence" value="ECO:0007669"/>
    <property type="project" value="InterPro"/>
</dbReference>
<dbReference type="Proteomes" id="UP000051223">
    <property type="component" value="Unassembled WGS sequence"/>
</dbReference>
<comment type="caution">
    <text evidence="4">The sequence shown here is derived from an EMBL/GenBank/DDBJ whole genome shotgun (WGS) entry which is preliminary data.</text>
</comment>
<accession>A0A0R1YLL0</accession>
<dbReference type="AlphaFoldDB" id="A0A0R1YLL0"/>
<dbReference type="RefSeq" id="WP_025080753.1">
    <property type="nucleotide sequence ID" value="NZ_AZGI01000014.1"/>
</dbReference>
<reference evidence="4 5" key="1">
    <citation type="journal article" date="2015" name="Genome Announc.">
        <title>Expanding the biotechnology potential of lactobacilli through comparative genomics of 213 strains and associated genera.</title>
        <authorList>
            <person name="Sun Z."/>
            <person name="Harris H.M."/>
            <person name="McCann A."/>
            <person name="Guo C."/>
            <person name="Argimon S."/>
            <person name="Zhang W."/>
            <person name="Yang X."/>
            <person name="Jeffery I.B."/>
            <person name="Cooney J.C."/>
            <person name="Kagawa T.F."/>
            <person name="Liu W."/>
            <person name="Song Y."/>
            <person name="Salvetti E."/>
            <person name="Wrobel A."/>
            <person name="Rasinkangas P."/>
            <person name="Parkhill J."/>
            <person name="Rea M.C."/>
            <person name="O'Sullivan O."/>
            <person name="Ritari J."/>
            <person name="Douillard F.P."/>
            <person name="Paul Ross R."/>
            <person name="Yang R."/>
            <person name="Briner A.E."/>
            <person name="Felis G.E."/>
            <person name="de Vos W.M."/>
            <person name="Barrangou R."/>
            <person name="Klaenhammer T.R."/>
            <person name="Caufield P.W."/>
            <person name="Cui Y."/>
            <person name="Zhang H."/>
            <person name="O'Toole P.W."/>
        </authorList>
    </citation>
    <scope>NUCLEOTIDE SEQUENCE [LARGE SCALE GENOMIC DNA]</scope>
    <source>
        <strain evidence="4 5">DSM 5661</strain>
    </source>
</reference>
<dbReference type="InterPro" id="IPR036390">
    <property type="entry name" value="WH_DNA-bd_sf"/>
</dbReference>
<dbReference type="eggNOG" id="COG1672">
    <property type="taxonomic scope" value="Bacteria"/>
</dbReference>
<sequence length="469" mass="55016">MNEFVGREIELKNLNKMYDSPKFEMAVVYGRRRVGKTSLIKQFIENKPAIYVQGVEATSETNLRFLSNAILNFENPDRNNRNRTFNDYQEAFEEIQDIADNQNEKLIFVMDEFPYFAESERSISSILQFEIDNLYKENNNIMLILCGSSMSFMEHQVLGYKSPLYGRKTGQFKIRPFNLFDTKKMLPDVNDDDLMAYYGITDGIPQYLSFIDQKLSVDENIRELFLTQNAPLQNEPNVLLQEELRKPATYFSILNALAHGKTKNSEISQAIGMTNNNSISQYLNNLIDLEIIERKQPILEKNKRKFIYAFKDNMFKFWFKFIAEYQDQIALEKTKGLLANIMEELPRFLGPVFEQASKDWLWQNDDLPFEPKTIGNWWGNNPALRKQEEIDIAAINFNDSEAIVGECKWRNADKLNHEMVDTLIRRATLLPKIKKSYLYFFTKEVTDNFSKYAQEHNVKVVKYTDFFSD</sequence>
<keyword evidence="1" id="KW-0378">Hydrolase</keyword>
<evidence type="ECO:0000313" key="4">
    <source>
        <dbReference type="EMBL" id="KRM40582.1"/>
    </source>
</evidence>
<evidence type="ECO:0000256" key="1">
    <source>
        <dbReference type="ARBA" id="ARBA00022801"/>
    </source>
</evidence>
<dbReference type="PANTHER" id="PTHR34704:SF1">
    <property type="entry name" value="ATPASE"/>
    <property type="match status" value="1"/>
</dbReference>
<dbReference type="InterPro" id="IPR011335">
    <property type="entry name" value="Restrct_endonuc-II-like"/>
</dbReference>
<name>A0A0R1YLL0_9LACO</name>
<dbReference type="PATRIC" id="fig|1423754.3.peg.411"/>
<dbReference type="GO" id="GO:0016787">
    <property type="term" value="F:hydrolase activity"/>
    <property type="evidence" value="ECO:0007669"/>
    <property type="project" value="UniProtKB-KW"/>
</dbReference>
<dbReference type="SUPFAM" id="SSF46785">
    <property type="entry name" value="Winged helix' DNA-binding domain"/>
    <property type="match status" value="1"/>
</dbReference>
<feature type="domain" description="ATPase" evidence="2">
    <location>
        <begin position="4"/>
        <end position="209"/>
    </location>
</feature>
<organism evidence="4 5">
    <name type="scientific">Lactobacillus hamsteri DSM 5661 = JCM 6256</name>
    <dbReference type="NCBI Taxonomy" id="1423754"/>
    <lineage>
        <taxon>Bacteria</taxon>
        <taxon>Bacillati</taxon>
        <taxon>Bacillota</taxon>
        <taxon>Bacilli</taxon>
        <taxon>Lactobacillales</taxon>
        <taxon>Lactobacillaceae</taxon>
        <taxon>Lactobacillus</taxon>
    </lineage>
</organism>
<dbReference type="InterPro" id="IPR004256">
    <property type="entry name" value="DUF234"/>
</dbReference>
<dbReference type="InterPro" id="IPR027417">
    <property type="entry name" value="P-loop_NTPase"/>
</dbReference>
<dbReference type="Pfam" id="PF03008">
    <property type="entry name" value="DUF234"/>
    <property type="match status" value="1"/>
</dbReference>
<proteinExistence type="predicted"/>
<dbReference type="InterPro" id="IPR036388">
    <property type="entry name" value="WH-like_DNA-bd_sf"/>
</dbReference>
<dbReference type="OrthoDB" id="9813134at2"/>
<dbReference type="EMBL" id="AZGI01000014">
    <property type="protein sequence ID" value="KRM40582.1"/>
    <property type="molecule type" value="Genomic_DNA"/>
</dbReference>
<dbReference type="SUPFAM" id="SSF52980">
    <property type="entry name" value="Restriction endonuclease-like"/>
    <property type="match status" value="1"/>
</dbReference>
<protein>
    <submittedName>
        <fullName evidence="4">ATPase</fullName>
    </submittedName>
</protein>
<dbReference type="SUPFAM" id="SSF52540">
    <property type="entry name" value="P-loop containing nucleoside triphosphate hydrolases"/>
    <property type="match status" value="1"/>
</dbReference>
<gene>
    <name evidence="4" type="ORF">FC39_GL000397</name>
</gene>
<dbReference type="PANTHER" id="PTHR34704">
    <property type="entry name" value="ATPASE"/>
    <property type="match status" value="1"/>
</dbReference>
<evidence type="ECO:0000259" key="3">
    <source>
        <dbReference type="Pfam" id="PF03008"/>
    </source>
</evidence>
<dbReference type="Gene3D" id="3.40.50.300">
    <property type="entry name" value="P-loop containing nucleotide triphosphate hydrolases"/>
    <property type="match status" value="1"/>
</dbReference>
<feature type="domain" description="DUF234" evidence="3">
    <location>
        <begin position="318"/>
        <end position="414"/>
    </location>
</feature>
<dbReference type="STRING" id="1423754.FC39_GL000397"/>
<keyword evidence="5" id="KW-1185">Reference proteome</keyword>
<dbReference type="Pfam" id="PF01637">
    <property type="entry name" value="ATPase_2"/>
    <property type="match status" value="1"/>
</dbReference>